<dbReference type="GO" id="GO:0016491">
    <property type="term" value="F:oxidoreductase activity"/>
    <property type="evidence" value="ECO:0007669"/>
    <property type="project" value="UniProtKB-KW"/>
</dbReference>
<reference evidence="3" key="1">
    <citation type="submission" date="2022-10" db="EMBL/GenBank/DDBJ databases">
        <title>Roseovarius pelagicus sp. nov., isolated from Arctic seawater.</title>
        <authorList>
            <person name="Hong Y.W."/>
            <person name="Hwang C.Y."/>
        </authorList>
    </citation>
    <scope>NUCLEOTIDE SEQUENCE</scope>
    <source>
        <strain evidence="3">HL-MP18</strain>
    </source>
</reference>
<proteinExistence type="predicted"/>
<dbReference type="InterPro" id="IPR005804">
    <property type="entry name" value="FA_desaturase_dom"/>
</dbReference>
<evidence type="ECO:0000313" key="3">
    <source>
        <dbReference type="EMBL" id="UXX84670.1"/>
    </source>
</evidence>
<dbReference type="PANTHER" id="PTHR12879:SF8">
    <property type="entry name" value="SPHINGOLIPID DELTA(4)-DESATURASE DES1"/>
    <property type="match status" value="1"/>
</dbReference>
<protein>
    <submittedName>
        <fullName evidence="3">Fatty acid desaturase</fullName>
        <ecNumber evidence="3">1.14.19.-</ecNumber>
    </submittedName>
</protein>
<feature type="domain" description="Fatty acid desaturase" evidence="2">
    <location>
        <begin position="50"/>
        <end position="277"/>
    </location>
</feature>
<dbReference type="EMBL" id="CP106738">
    <property type="protein sequence ID" value="UXX84670.1"/>
    <property type="molecule type" value="Genomic_DNA"/>
</dbReference>
<feature type="transmembrane region" description="Helical" evidence="1">
    <location>
        <begin position="40"/>
        <end position="68"/>
    </location>
</feature>
<feature type="transmembrane region" description="Helical" evidence="1">
    <location>
        <begin position="180"/>
        <end position="201"/>
    </location>
</feature>
<gene>
    <name evidence="3" type="ORF">N7U68_08560</name>
</gene>
<dbReference type="EC" id="1.14.19.-" evidence="3"/>
<keyword evidence="1" id="KW-0472">Membrane</keyword>
<organism evidence="3 4">
    <name type="scientific">Roseovarius pelagicus</name>
    <dbReference type="NCBI Taxonomy" id="2980108"/>
    <lineage>
        <taxon>Bacteria</taxon>
        <taxon>Pseudomonadati</taxon>
        <taxon>Pseudomonadota</taxon>
        <taxon>Alphaproteobacteria</taxon>
        <taxon>Rhodobacterales</taxon>
        <taxon>Roseobacteraceae</taxon>
        <taxon>Roseovarius</taxon>
    </lineage>
</organism>
<keyword evidence="1" id="KW-0812">Transmembrane</keyword>
<evidence type="ECO:0000256" key="1">
    <source>
        <dbReference type="SAM" id="Phobius"/>
    </source>
</evidence>
<dbReference type="PANTHER" id="PTHR12879">
    <property type="entry name" value="SPHINGOLIPID DELTA 4 DESATURASE/C-4 HYDROXYLASE PROTEIN DES2"/>
    <property type="match status" value="1"/>
</dbReference>
<keyword evidence="4" id="KW-1185">Reference proteome</keyword>
<name>A0ABY6DF17_9RHOB</name>
<dbReference type="RefSeq" id="WP_263048836.1">
    <property type="nucleotide sequence ID" value="NZ_CP106738.1"/>
</dbReference>
<dbReference type="Pfam" id="PF00487">
    <property type="entry name" value="FA_desaturase"/>
    <property type="match status" value="1"/>
</dbReference>
<keyword evidence="3" id="KW-0560">Oxidoreductase</keyword>
<evidence type="ECO:0000259" key="2">
    <source>
        <dbReference type="Pfam" id="PF00487"/>
    </source>
</evidence>
<sequence>MDHKAFIATLPREALAQLNTTADAPGLRHLAGHVGLIVLFGSWIVFGLPLWQVALVAQGIAICFLFTLQHECTHKTPFASLAVNEWTGRVVGVLILQPFEWFRYLHLAHHRHTNIPDKDPELTGGGKPETPWQYIRHISGLPTWIAMARITWDNARGQIRDDFTPGRAKPRLIREARVMLALYAATLVSLFFTPLLFWVWLLPVLLGQPFLRLYLLAEHGRCPFVVNMFENTRTTYTNRIIRFLAWNMPYHTEHHTLPMVPFHRLPALHDLMQDKLGVTADGYATFHAEYVANLR</sequence>
<accession>A0ABY6DF17</accession>
<evidence type="ECO:0000313" key="4">
    <source>
        <dbReference type="Proteomes" id="UP001064087"/>
    </source>
</evidence>
<dbReference type="Proteomes" id="UP001064087">
    <property type="component" value="Chromosome"/>
</dbReference>
<keyword evidence="1" id="KW-1133">Transmembrane helix</keyword>